<sequence length="294" mass="30462">RQRSLFSPLASIVQSGAATRKPRRRTFPKDDFAVRIGRPPPMFTPPTNAASGAAAADWPEQLRQRSSGRARLVICASSSGLAGWPCRSAPIGHRRPAHHSSTIIPLPLMASAAAAAASAASGRQPSFSAGFTAAAPAPNLMLATSAAASAARVHVGDLGRSGHTLGSGRLLHLAVGLAGQRCGCASACCGSAGLSDWSLRPSISAGCCAITSCAGLLAGFERPQRDAKQLELLRGSPLRRGHSLQLEELQQEIAVQKARSRGSNQALSRIEGVSSVKTVAQAAAIWSTSRLLIR</sequence>
<protein>
    <submittedName>
        <fullName evidence="4">Kinesin motor domain-containing protein</fullName>
    </submittedName>
</protein>
<evidence type="ECO:0000256" key="2">
    <source>
        <dbReference type="SAM" id="MobiDB-lite"/>
    </source>
</evidence>
<feature type="region of interest" description="Disordered" evidence="2">
    <location>
        <begin position="14"/>
        <end position="55"/>
    </location>
</feature>
<evidence type="ECO:0000256" key="1">
    <source>
        <dbReference type="SAM" id="Coils"/>
    </source>
</evidence>
<dbReference type="AlphaFoldDB" id="A0A1I8FG17"/>
<evidence type="ECO:0000313" key="3">
    <source>
        <dbReference type="Proteomes" id="UP000095280"/>
    </source>
</evidence>
<accession>A0A1I8FG17</accession>
<dbReference type="Proteomes" id="UP000095280">
    <property type="component" value="Unplaced"/>
</dbReference>
<reference evidence="4" key="1">
    <citation type="submission" date="2016-11" db="UniProtKB">
        <authorList>
            <consortium name="WormBaseParasite"/>
        </authorList>
    </citation>
    <scope>IDENTIFICATION</scope>
</reference>
<feature type="coiled-coil region" evidence="1">
    <location>
        <begin position="239"/>
        <end position="266"/>
    </location>
</feature>
<keyword evidence="1" id="KW-0175">Coiled coil</keyword>
<evidence type="ECO:0000313" key="4">
    <source>
        <dbReference type="WBParaSite" id="maker-unitig_33397-snap-gene-0.1-mRNA-1"/>
    </source>
</evidence>
<organism evidence="3 4">
    <name type="scientific">Macrostomum lignano</name>
    <dbReference type="NCBI Taxonomy" id="282301"/>
    <lineage>
        <taxon>Eukaryota</taxon>
        <taxon>Metazoa</taxon>
        <taxon>Spiralia</taxon>
        <taxon>Lophotrochozoa</taxon>
        <taxon>Platyhelminthes</taxon>
        <taxon>Rhabditophora</taxon>
        <taxon>Macrostomorpha</taxon>
        <taxon>Macrostomida</taxon>
        <taxon>Macrostomidae</taxon>
        <taxon>Macrostomum</taxon>
    </lineage>
</organism>
<keyword evidence="3" id="KW-1185">Reference proteome</keyword>
<proteinExistence type="predicted"/>
<name>A0A1I8FG17_9PLAT</name>
<dbReference type="WBParaSite" id="maker-unitig_33397-snap-gene-0.1-mRNA-1">
    <property type="protein sequence ID" value="maker-unitig_33397-snap-gene-0.1-mRNA-1"/>
    <property type="gene ID" value="maker-unitig_33397-snap-gene-0.1"/>
</dbReference>